<feature type="transmembrane region" description="Helical" evidence="1">
    <location>
        <begin position="256"/>
        <end position="273"/>
    </location>
</feature>
<keyword evidence="1" id="KW-0472">Membrane</keyword>
<feature type="transmembrane region" description="Helical" evidence="1">
    <location>
        <begin position="303"/>
        <end position="321"/>
    </location>
</feature>
<feature type="transmembrane region" description="Helical" evidence="1">
    <location>
        <begin position="280"/>
        <end position="297"/>
    </location>
</feature>
<comment type="caution">
    <text evidence="2">The sequence shown here is derived from an EMBL/GenBank/DDBJ whole genome shotgun (WGS) entry which is preliminary data.</text>
</comment>
<dbReference type="GO" id="GO:0016874">
    <property type="term" value="F:ligase activity"/>
    <property type="evidence" value="ECO:0007669"/>
    <property type="project" value="UniProtKB-KW"/>
</dbReference>
<feature type="transmembrane region" description="Helical" evidence="1">
    <location>
        <begin position="326"/>
        <end position="343"/>
    </location>
</feature>
<evidence type="ECO:0000256" key="1">
    <source>
        <dbReference type="SAM" id="Phobius"/>
    </source>
</evidence>
<feature type="transmembrane region" description="Helical" evidence="1">
    <location>
        <begin position="411"/>
        <end position="434"/>
    </location>
</feature>
<gene>
    <name evidence="2" type="ORF">C1704_16960</name>
</gene>
<proteinExistence type="predicted"/>
<evidence type="ECO:0000313" key="3">
    <source>
        <dbReference type="Proteomes" id="UP000238605"/>
    </source>
</evidence>
<dbReference type="AlphaFoldDB" id="A0A2S5SQD0"/>
<feature type="transmembrane region" description="Helical" evidence="1">
    <location>
        <begin position="43"/>
        <end position="71"/>
    </location>
</feature>
<sequence>MPEHLRALVVILGIAIPAFWLARRALCDGLMRAEDFDRRRNLWFAVTLLAFLSHSFWLYIALCGVMLLVVGSKERNPAVLYALLILAVPGFEQSVPGMGLINYVFDINHIRLLNLVILLPAALRLGQSPALAGSGRWRLCDRLLVAYILFSLLHRASFDSATGTLRFGFYLWLDIWLPYFVVSRYLNSIRDFKEFIAAFVLGVAITAVIAAFETTRHWLLYESLRYALKLPTVLPMYLTRGEGGGLRAYVTTLNPIALGYTMMVALIFALALTRDVAARWQAALLIGVLVIGLFAPLSRGPWVGAAVGLLGAMAFGQGGALRAIKLLAIGAVVFGLLLISPYGPKAIDLLPFVGSVEAENVTYRQRLVDVSMIVFWERPLFGSPDYLLHPALEEMRQGQGIIDVVNTYLGVALYSGFVGLLLFLAPFLVAGFFVWRSLRRLHPLQDGYQSLGRAVLGALIGAAITIATVSSITVIPTIYWLLLALAVSFIGLAKHDPSSIDATAASTDGPNHRAAAYAYSRQSRAMSHYTACSHA</sequence>
<dbReference type="OrthoDB" id="7522192at2"/>
<evidence type="ECO:0000313" key="2">
    <source>
        <dbReference type="EMBL" id="PPE64932.1"/>
    </source>
</evidence>
<keyword evidence="1" id="KW-1133">Transmembrane helix</keyword>
<name>A0A2S5SQD0_9BURK</name>
<organism evidence="2 3">
    <name type="scientific">Caldimonas caldifontis</name>
    <dbReference type="NCBI Taxonomy" id="1452508"/>
    <lineage>
        <taxon>Bacteria</taxon>
        <taxon>Pseudomonadati</taxon>
        <taxon>Pseudomonadota</taxon>
        <taxon>Betaproteobacteria</taxon>
        <taxon>Burkholderiales</taxon>
        <taxon>Sphaerotilaceae</taxon>
        <taxon>Caldimonas</taxon>
    </lineage>
</organism>
<feature type="transmembrane region" description="Helical" evidence="1">
    <location>
        <begin position="454"/>
        <end position="472"/>
    </location>
</feature>
<dbReference type="RefSeq" id="WP_104303927.1">
    <property type="nucleotide sequence ID" value="NZ_PSNX01000020.1"/>
</dbReference>
<protein>
    <submittedName>
        <fullName evidence="2">Ligase</fullName>
    </submittedName>
</protein>
<dbReference type="Proteomes" id="UP000238605">
    <property type="component" value="Unassembled WGS sequence"/>
</dbReference>
<keyword evidence="3" id="KW-1185">Reference proteome</keyword>
<dbReference type="EMBL" id="PSNX01000020">
    <property type="protein sequence ID" value="PPE64932.1"/>
    <property type="molecule type" value="Genomic_DNA"/>
</dbReference>
<dbReference type="InterPro" id="IPR051533">
    <property type="entry name" value="WaaL-like"/>
</dbReference>
<keyword evidence="2" id="KW-0436">Ligase</keyword>
<dbReference type="PANTHER" id="PTHR37422">
    <property type="entry name" value="TEICHURONIC ACID BIOSYNTHESIS PROTEIN TUAE"/>
    <property type="match status" value="1"/>
</dbReference>
<feature type="transmembrane region" description="Helical" evidence="1">
    <location>
        <begin position="78"/>
        <end position="104"/>
    </location>
</feature>
<dbReference type="PANTHER" id="PTHR37422:SF13">
    <property type="entry name" value="LIPOPOLYSACCHARIDE BIOSYNTHESIS PROTEIN PA4999-RELATED"/>
    <property type="match status" value="1"/>
</dbReference>
<keyword evidence="1" id="KW-0812">Transmembrane</keyword>
<accession>A0A2S5SQD0</accession>
<feature type="transmembrane region" description="Helical" evidence="1">
    <location>
        <begin position="194"/>
        <end position="212"/>
    </location>
</feature>
<reference evidence="2 3" key="1">
    <citation type="submission" date="2018-02" db="EMBL/GenBank/DDBJ databases">
        <title>Reclassifiation of [Polyangium] brachysporum DSM 7029 as Guopingzhaonella breviflexa gen. nov., sp. nov., a member of the family Comamonadaceae.</title>
        <authorList>
            <person name="Tang B."/>
        </authorList>
    </citation>
    <scope>NUCLEOTIDE SEQUENCE [LARGE SCALE GENOMIC DNA]</scope>
    <source>
        <strain evidence="2 3">BCRC 80649</strain>
    </source>
</reference>